<dbReference type="Pfam" id="PF18768">
    <property type="entry name" value="RNPP_C"/>
    <property type="match status" value="1"/>
</dbReference>
<feature type="domain" description="HTH cro/C1-type" evidence="1">
    <location>
        <begin position="10"/>
        <end position="63"/>
    </location>
</feature>
<dbReference type="RefSeq" id="WP_087099506.1">
    <property type="nucleotide sequence ID" value="NZ_CP066192.1"/>
</dbReference>
<dbReference type="PANTHER" id="PTHR37038:SF14">
    <property type="entry name" value="TRANSCRIPTIONAL ACTIVATOR"/>
    <property type="match status" value="1"/>
</dbReference>
<comment type="caution">
    <text evidence="2">The sequence shown here is derived from an EMBL/GenBank/DDBJ whole genome shotgun (WGS) entry which is preliminary data.</text>
</comment>
<dbReference type="GO" id="GO:0003677">
    <property type="term" value="F:DNA binding"/>
    <property type="evidence" value="ECO:0007669"/>
    <property type="project" value="InterPro"/>
</dbReference>
<dbReference type="SUPFAM" id="SSF47413">
    <property type="entry name" value="lambda repressor-like DNA-binding domains"/>
    <property type="match status" value="1"/>
</dbReference>
<organism evidence="2 3">
    <name type="scientific">Bacillus cytotoxicus</name>
    <dbReference type="NCBI Taxonomy" id="580165"/>
    <lineage>
        <taxon>Bacteria</taxon>
        <taxon>Bacillati</taxon>
        <taxon>Bacillota</taxon>
        <taxon>Bacilli</taxon>
        <taxon>Bacillales</taxon>
        <taxon>Bacillaceae</taxon>
        <taxon>Bacillus</taxon>
        <taxon>Bacillus cereus group</taxon>
    </lineage>
</organism>
<dbReference type="InterPro" id="IPR010982">
    <property type="entry name" value="Lambda_DNA-bd_dom_sf"/>
</dbReference>
<dbReference type="InterPro" id="IPR011990">
    <property type="entry name" value="TPR-like_helical_dom_sf"/>
</dbReference>
<dbReference type="InterPro" id="IPR001387">
    <property type="entry name" value="Cro/C1-type_HTH"/>
</dbReference>
<dbReference type="Gene3D" id="1.25.40.10">
    <property type="entry name" value="Tetratricopeptide repeat domain"/>
    <property type="match status" value="1"/>
</dbReference>
<accession>A0AAX2CNJ9</accession>
<proteinExistence type="predicted"/>
<dbReference type="InterPro" id="IPR053163">
    <property type="entry name" value="HTH-type_regulator_Rgg"/>
</dbReference>
<dbReference type="EMBL" id="FMIK01000063">
    <property type="protein sequence ID" value="SCM06923.1"/>
    <property type="molecule type" value="Genomic_DNA"/>
</dbReference>
<evidence type="ECO:0000259" key="1">
    <source>
        <dbReference type="PROSITE" id="PS50943"/>
    </source>
</evidence>
<evidence type="ECO:0000313" key="2">
    <source>
        <dbReference type="EMBL" id="SCM06923.1"/>
    </source>
</evidence>
<dbReference type="InterPro" id="IPR041315">
    <property type="entry name" value="PlcR_TPR"/>
</dbReference>
<gene>
    <name evidence="2" type="ORF">BCB44BAC_04344</name>
</gene>
<dbReference type="SMART" id="SM00530">
    <property type="entry name" value="HTH_XRE"/>
    <property type="match status" value="1"/>
</dbReference>
<sequence length="288" mass="33983">MQAEKLGSEIKKIRVMRGLTQKQLSENICHQSEVSRIESGAVYPSMDILQGIAAKLQVPITHFYEVLVYSDIERKKRFKDQIQLLSKKKQYDEIYKIVSNELKKEKSHPEFKQFLLWYYYLSAYVLKKISFEYCVLELKNIIHQQYSSVDVFQNLYIENSIASIYAENEQLEKAITLFQNILKQLESLHNNEAFIIKVKYNYAKSLYLSDKYNEALYQVNQAIEVSCNIGSMMLLGQLYYQKGECLEKLGYPSKEIEEVYNKALLFFELLDLHSYKKILLCKKKYINN</sequence>
<dbReference type="PROSITE" id="PS50943">
    <property type="entry name" value="HTH_CROC1"/>
    <property type="match status" value="1"/>
</dbReference>
<dbReference type="Proteomes" id="UP000242164">
    <property type="component" value="Unassembled WGS sequence"/>
</dbReference>
<protein>
    <submittedName>
        <fullName evidence="2">PlcR</fullName>
    </submittedName>
</protein>
<reference evidence="2 3" key="1">
    <citation type="submission" date="2016-08" db="EMBL/GenBank/DDBJ databases">
        <authorList>
            <person name="Loux V."/>
            <person name="Rue O."/>
        </authorList>
    </citation>
    <scope>NUCLEOTIDE SEQUENCE [LARGE SCALE GENOMIC DNA]</scope>
    <source>
        <strain evidence="2 3">AFSSA_08CEB44bac</strain>
    </source>
</reference>
<name>A0AAX2CNJ9_9BACI</name>
<dbReference type="Pfam" id="PF01381">
    <property type="entry name" value="HTH_3"/>
    <property type="match status" value="1"/>
</dbReference>
<evidence type="ECO:0000313" key="3">
    <source>
        <dbReference type="Proteomes" id="UP000242164"/>
    </source>
</evidence>
<dbReference type="AlphaFoldDB" id="A0AAX2CNJ9"/>
<dbReference type="SUPFAM" id="SSF48452">
    <property type="entry name" value="TPR-like"/>
    <property type="match status" value="1"/>
</dbReference>
<dbReference type="PANTHER" id="PTHR37038">
    <property type="entry name" value="TRANSCRIPTIONAL REGULATOR-RELATED"/>
    <property type="match status" value="1"/>
</dbReference>
<dbReference type="CDD" id="cd00093">
    <property type="entry name" value="HTH_XRE"/>
    <property type="match status" value="1"/>
</dbReference>